<dbReference type="EMBL" id="BGPR01000054">
    <property type="protein sequence ID" value="GBL87576.1"/>
    <property type="molecule type" value="Genomic_DNA"/>
</dbReference>
<evidence type="ECO:0000313" key="4">
    <source>
        <dbReference type="Proteomes" id="UP000499080"/>
    </source>
</evidence>
<keyword evidence="2" id="KW-0812">Transmembrane</keyword>
<evidence type="ECO:0000256" key="1">
    <source>
        <dbReference type="SAM" id="MobiDB-lite"/>
    </source>
</evidence>
<sequence length="179" mass="19429">MATSKTRAGRSRNKIVLKTIYFIIQGFFILLKSLCHGQRRALTAAPSRFILTPPMQARRAEGNVVGNVASNLGPSSSNIIRPSSSNIIRPSAAHIIRPSAAHIIRPSAANIIRPSAARVRGQETGERVPRRDILIVLRSRTIYRNQSNENADELPEHEPPRNVSSSSGSGSNSNSGSDD</sequence>
<name>A0A4Y2B8G4_ARAVE</name>
<feature type="region of interest" description="Disordered" evidence="1">
    <location>
        <begin position="145"/>
        <end position="179"/>
    </location>
</feature>
<evidence type="ECO:0000313" key="3">
    <source>
        <dbReference type="EMBL" id="GBL87576.1"/>
    </source>
</evidence>
<proteinExistence type="predicted"/>
<keyword evidence="2" id="KW-0472">Membrane</keyword>
<keyword evidence="2" id="KW-1133">Transmembrane helix</keyword>
<feature type="transmembrane region" description="Helical" evidence="2">
    <location>
        <begin position="15"/>
        <end position="34"/>
    </location>
</feature>
<feature type="compositionally biased region" description="Low complexity" evidence="1">
    <location>
        <begin position="164"/>
        <end position="179"/>
    </location>
</feature>
<comment type="caution">
    <text evidence="3">The sequence shown here is derived from an EMBL/GenBank/DDBJ whole genome shotgun (WGS) entry which is preliminary data.</text>
</comment>
<reference evidence="3 4" key="1">
    <citation type="journal article" date="2019" name="Sci. Rep.">
        <title>Orb-weaving spider Araneus ventricosus genome elucidates the spidroin gene catalogue.</title>
        <authorList>
            <person name="Kono N."/>
            <person name="Nakamura H."/>
            <person name="Ohtoshi R."/>
            <person name="Moran D.A.P."/>
            <person name="Shinohara A."/>
            <person name="Yoshida Y."/>
            <person name="Fujiwara M."/>
            <person name="Mori M."/>
            <person name="Tomita M."/>
            <person name="Arakawa K."/>
        </authorList>
    </citation>
    <scope>NUCLEOTIDE SEQUENCE [LARGE SCALE GENOMIC DNA]</scope>
</reference>
<accession>A0A4Y2B8G4</accession>
<protein>
    <submittedName>
        <fullName evidence="3">Uncharacterized protein</fullName>
    </submittedName>
</protein>
<gene>
    <name evidence="3" type="ORF">AVEN_165183_1</name>
</gene>
<dbReference type="Proteomes" id="UP000499080">
    <property type="component" value="Unassembled WGS sequence"/>
</dbReference>
<evidence type="ECO:0000256" key="2">
    <source>
        <dbReference type="SAM" id="Phobius"/>
    </source>
</evidence>
<keyword evidence="4" id="KW-1185">Reference proteome</keyword>
<organism evidence="3 4">
    <name type="scientific">Araneus ventricosus</name>
    <name type="common">Orbweaver spider</name>
    <name type="synonym">Epeira ventricosa</name>
    <dbReference type="NCBI Taxonomy" id="182803"/>
    <lineage>
        <taxon>Eukaryota</taxon>
        <taxon>Metazoa</taxon>
        <taxon>Ecdysozoa</taxon>
        <taxon>Arthropoda</taxon>
        <taxon>Chelicerata</taxon>
        <taxon>Arachnida</taxon>
        <taxon>Araneae</taxon>
        <taxon>Araneomorphae</taxon>
        <taxon>Entelegynae</taxon>
        <taxon>Araneoidea</taxon>
        <taxon>Araneidae</taxon>
        <taxon>Araneus</taxon>
    </lineage>
</organism>
<dbReference type="AlphaFoldDB" id="A0A4Y2B8G4"/>